<dbReference type="PANTHER" id="PTHR46599">
    <property type="entry name" value="PIGGYBAC TRANSPOSABLE ELEMENT-DERIVED PROTEIN 4"/>
    <property type="match status" value="1"/>
</dbReference>
<evidence type="ECO:0000313" key="3">
    <source>
        <dbReference type="EMBL" id="GBP74652.1"/>
    </source>
</evidence>
<dbReference type="STRING" id="151549.A0A4C1YIM3"/>
<evidence type="ECO:0000259" key="2">
    <source>
        <dbReference type="Pfam" id="PF13843"/>
    </source>
</evidence>
<sequence length="196" mass="22274">MFIKSKPGKYGLKVQCMCDAKTHYLYNAFIYTEKPLTQRNSSLSVPTQDVLKLTEPLYGSKRNVTGDSWFTSVELVDLLLQKGLTYVGTVRKNKREIPRSGLSGRRWRLRLPVRILSVQRINKTLHFRASSTTARGRASRLAGDAALRLTVSGCPLRARAMPYLYIFIFIYGLCFAPQLAGRGVTHDRPYRKVRTS</sequence>
<proteinExistence type="predicted"/>
<keyword evidence="1" id="KW-0812">Transmembrane</keyword>
<dbReference type="AlphaFoldDB" id="A0A4C1YIM3"/>
<keyword evidence="4" id="KW-1185">Reference proteome</keyword>
<dbReference type="PANTHER" id="PTHR46599:SF6">
    <property type="entry name" value="DUAL SPECIFICITY PHOSPHATASE 26"/>
    <property type="match status" value="1"/>
</dbReference>
<keyword evidence="1" id="KW-1133">Transmembrane helix</keyword>
<comment type="caution">
    <text evidence="3">The sequence shown here is derived from an EMBL/GenBank/DDBJ whole genome shotgun (WGS) entry which is preliminary data.</text>
</comment>
<gene>
    <name evidence="3" type="ORF">EVAR_51577_1</name>
</gene>
<keyword evidence="1" id="KW-0472">Membrane</keyword>
<organism evidence="3 4">
    <name type="scientific">Eumeta variegata</name>
    <name type="common">Bagworm moth</name>
    <name type="synonym">Eumeta japonica</name>
    <dbReference type="NCBI Taxonomy" id="151549"/>
    <lineage>
        <taxon>Eukaryota</taxon>
        <taxon>Metazoa</taxon>
        <taxon>Ecdysozoa</taxon>
        <taxon>Arthropoda</taxon>
        <taxon>Hexapoda</taxon>
        <taxon>Insecta</taxon>
        <taxon>Pterygota</taxon>
        <taxon>Neoptera</taxon>
        <taxon>Endopterygota</taxon>
        <taxon>Lepidoptera</taxon>
        <taxon>Glossata</taxon>
        <taxon>Ditrysia</taxon>
        <taxon>Tineoidea</taxon>
        <taxon>Psychidae</taxon>
        <taxon>Oiketicinae</taxon>
        <taxon>Eumeta</taxon>
    </lineage>
</organism>
<feature type="transmembrane region" description="Helical" evidence="1">
    <location>
        <begin position="163"/>
        <end position="180"/>
    </location>
</feature>
<dbReference type="Pfam" id="PF13843">
    <property type="entry name" value="DDE_Tnp_1_7"/>
    <property type="match status" value="1"/>
</dbReference>
<evidence type="ECO:0000313" key="4">
    <source>
        <dbReference type="Proteomes" id="UP000299102"/>
    </source>
</evidence>
<protein>
    <recommendedName>
        <fullName evidence="2">PiggyBac transposable element-derived protein domain-containing protein</fullName>
    </recommendedName>
</protein>
<dbReference type="InterPro" id="IPR029526">
    <property type="entry name" value="PGBD"/>
</dbReference>
<name>A0A4C1YIM3_EUMVA</name>
<reference evidence="3 4" key="1">
    <citation type="journal article" date="2019" name="Commun. Biol.">
        <title>The bagworm genome reveals a unique fibroin gene that provides high tensile strength.</title>
        <authorList>
            <person name="Kono N."/>
            <person name="Nakamura H."/>
            <person name="Ohtoshi R."/>
            <person name="Tomita M."/>
            <person name="Numata K."/>
            <person name="Arakawa K."/>
        </authorList>
    </citation>
    <scope>NUCLEOTIDE SEQUENCE [LARGE SCALE GENOMIC DNA]</scope>
</reference>
<feature type="domain" description="PiggyBac transposable element-derived protein" evidence="2">
    <location>
        <begin position="2"/>
        <end position="100"/>
    </location>
</feature>
<dbReference type="Proteomes" id="UP000299102">
    <property type="component" value="Unassembled WGS sequence"/>
</dbReference>
<dbReference type="EMBL" id="BGZK01001217">
    <property type="protein sequence ID" value="GBP74652.1"/>
    <property type="molecule type" value="Genomic_DNA"/>
</dbReference>
<evidence type="ECO:0000256" key="1">
    <source>
        <dbReference type="SAM" id="Phobius"/>
    </source>
</evidence>
<accession>A0A4C1YIM3</accession>
<dbReference type="OrthoDB" id="8191541at2759"/>